<evidence type="ECO:0000313" key="1">
    <source>
        <dbReference type="EMBL" id="KAF3601652.1"/>
    </source>
</evidence>
<protein>
    <submittedName>
        <fullName evidence="1">Uncharacterized protein</fullName>
    </submittedName>
</protein>
<dbReference type="Proteomes" id="UP000712600">
    <property type="component" value="Unassembled WGS sequence"/>
</dbReference>
<accession>A0A8S9SIR7</accession>
<evidence type="ECO:0000313" key="2">
    <source>
        <dbReference type="Proteomes" id="UP000712600"/>
    </source>
</evidence>
<organism evidence="1 2">
    <name type="scientific">Brassica cretica</name>
    <name type="common">Mustard</name>
    <dbReference type="NCBI Taxonomy" id="69181"/>
    <lineage>
        <taxon>Eukaryota</taxon>
        <taxon>Viridiplantae</taxon>
        <taxon>Streptophyta</taxon>
        <taxon>Embryophyta</taxon>
        <taxon>Tracheophyta</taxon>
        <taxon>Spermatophyta</taxon>
        <taxon>Magnoliopsida</taxon>
        <taxon>eudicotyledons</taxon>
        <taxon>Gunneridae</taxon>
        <taxon>Pentapetalae</taxon>
        <taxon>rosids</taxon>
        <taxon>malvids</taxon>
        <taxon>Brassicales</taxon>
        <taxon>Brassicaceae</taxon>
        <taxon>Brassiceae</taxon>
        <taxon>Brassica</taxon>
    </lineage>
</organism>
<reference evidence="1" key="1">
    <citation type="submission" date="2019-12" db="EMBL/GenBank/DDBJ databases">
        <title>Genome sequencing and annotation of Brassica cretica.</title>
        <authorList>
            <person name="Studholme D.J."/>
            <person name="Sarris P."/>
        </authorList>
    </citation>
    <scope>NUCLEOTIDE SEQUENCE</scope>
    <source>
        <strain evidence="1">PFS-109/04</strain>
        <tissue evidence="1">Leaf</tissue>
    </source>
</reference>
<proteinExistence type="predicted"/>
<comment type="caution">
    <text evidence="1">The sequence shown here is derived from an EMBL/GenBank/DDBJ whole genome shotgun (WGS) entry which is preliminary data.</text>
</comment>
<gene>
    <name evidence="1" type="ORF">F2Q69_00037519</name>
</gene>
<sequence length="94" mass="10490">MVDSEERYFTEKASSVPSMILYDCDAEALSTGLDKSKFCSILRGKPKNGPEAKEGSVRVQISLSRPVSVYMIKPWLCPRQDQSSPLQTFILGFV</sequence>
<dbReference type="EMBL" id="QGKX02000004">
    <property type="protein sequence ID" value="KAF3601652.1"/>
    <property type="molecule type" value="Genomic_DNA"/>
</dbReference>
<name>A0A8S9SIR7_BRACR</name>
<dbReference type="AlphaFoldDB" id="A0A8S9SIR7"/>